<sequence length="60" mass="6534">MASLTTAVSAFLKVVALGYFLVFGPNALLFADMTSPLFHSSSSYLSNRSMHHPFLNVVNL</sequence>
<evidence type="ECO:0000313" key="1">
    <source>
        <dbReference type="EMBL" id="THU76377.1"/>
    </source>
</evidence>
<evidence type="ECO:0000313" key="2">
    <source>
        <dbReference type="Proteomes" id="UP000297245"/>
    </source>
</evidence>
<dbReference type="Proteomes" id="UP000297245">
    <property type="component" value="Unassembled WGS sequence"/>
</dbReference>
<organism evidence="1 2">
    <name type="scientific">Dendrothele bispora (strain CBS 962.96)</name>
    <dbReference type="NCBI Taxonomy" id="1314807"/>
    <lineage>
        <taxon>Eukaryota</taxon>
        <taxon>Fungi</taxon>
        <taxon>Dikarya</taxon>
        <taxon>Basidiomycota</taxon>
        <taxon>Agaricomycotina</taxon>
        <taxon>Agaricomycetes</taxon>
        <taxon>Agaricomycetidae</taxon>
        <taxon>Agaricales</taxon>
        <taxon>Agaricales incertae sedis</taxon>
        <taxon>Dendrothele</taxon>
    </lineage>
</organism>
<dbReference type="EMBL" id="ML180952">
    <property type="protein sequence ID" value="THU76377.1"/>
    <property type="molecule type" value="Genomic_DNA"/>
</dbReference>
<reference evidence="1 2" key="1">
    <citation type="journal article" date="2019" name="Nat. Ecol. Evol.">
        <title>Megaphylogeny resolves global patterns of mushroom evolution.</title>
        <authorList>
            <person name="Varga T."/>
            <person name="Krizsan K."/>
            <person name="Foldi C."/>
            <person name="Dima B."/>
            <person name="Sanchez-Garcia M."/>
            <person name="Sanchez-Ramirez S."/>
            <person name="Szollosi G.J."/>
            <person name="Szarkandi J.G."/>
            <person name="Papp V."/>
            <person name="Albert L."/>
            <person name="Andreopoulos W."/>
            <person name="Angelini C."/>
            <person name="Antonin V."/>
            <person name="Barry K.W."/>
            <person name="Bougher N.L."/>
            <person name="Buchanan P."/>
            <person name="Buyck B."/>
            <person name="Bense V."/>
            <person name="Catcheside P."/>
            <person name="Chovatia M."/>
            <person name="Cooper J."/>
            <person name="Damon W."/>
            <person name="Desjardin D."/>
            <person name="Finy P."/>
            <person name="Geml J."/>
            <person name="Haridas S."/>
            <person name="Hughes K."/>
            <person name="Justo A."/>
            <person name="Karasinski D."/>
            <person name="Kautmanova I."/>
            <person name="Kiss B."/>
            <person name="Kocsube S."/>
            <person name="Kotiranta H."/>
            <person name="LaButti K.M."/>
            <person name="Lechner B.E."/>
            <person name="Liimatainen K."/>
            <person name="Lipzen A."/>
            <person name="Lukacs Z."/>
            <person name="Mihaltcheva S."/>
            <person name="Morgado L.N."/>
            <person name="Niskanen T."/>
            <person name="Noordeloos M.E."/>
            <person name="Ohm R.A."/>
            <person name="Ortiz-Santana B."/>
            <person name="Ovrebo C."/>
            <person name="Racz N."/>
            <person name="Riley R."/>
            <person name="Savchenko A."/>
            <person name="Shiryaev A."/>
            <person name="Soop K."/>
            <person name="Spirin V."/>
            <person name="Szebenyi C."/>
            <person name="Tomsovsky M."/>
            <person name="Tulloss R.E."/>
            <person name="Uehling J."/>
            <person name="Grigoriev I.V."/>
            <person name="Vagvolgyi C."/>
            <person name="Papp T."/>
            <person name="Martin F.M."/>
            <person name="Miettinen O."/>
            <person name="Hibbett D.S."/>
            <person name="Nagy L.G."/>
        </authorList>
    </citation>
    <scope>NUCLEOTIDE SEQUENCE [LARGE SCALE GENOMIC DNA]</scope>
    <source>
        <strain evidence="1 2">CBS 962.96</strain>
    </source>
</reference>
<protein>
    <submittedName>
        <fullName evidence="1">Uncharacterized protein</fullName>
    </submittedName>
</protein>
<proteinExistence type="predicted"/>
<accession>A0A4S8KLG6</accession>
<gene>
    <name evidence="1" type="ORF">K435DRAFT_879293</name>
</gene>
<dbReference type="AlphaFoldDB" id="A0A4S8KLG6"/>
<name>A0A4S8KLG6_DENBC</name>
<keyword evidence="2" id="KW-1185">Reference proteome</keyword>